<evidence type="ECO:0000313" key="4">
    <source>
        <dbReference type="Proteomes" id="UP000692954"/>
    </source>
</evidence>
<organism evidence="3 4">
    <name type="scientific">Paramecium sonneborni</name>
    <dbReference type="NCBI Taxonomy" id="65129"/>
    <lineage>
        <taxon>Eukaryota</taxon>
        <taxon>Sar</taxon>
        <taxon>Alveolata</taxon>
        <taxon>Ciliophora</taxon>
        <taxon>Intramacronucleata</taxon>
        <taxon>Oligohymenophorea</taxon>
        <taxon>Peniculida</taxon>
        <taxon>Parameciidae</taxon>
        <taxon>Paramecium</taxon>
    </lineage>
</organism>
<dbReference type="AlphaFoldDB" id="A0A8S1N5L8"/>
<protein>
    <recommendedName>
        <fullName evidence="2">C2 domain-containing protein</fullName>
    </recommendedName>
</protein>
<dbReference type="EMBL" id="CAJJDN010000047">
    <property type="protein sequence ID" value="CAD8084983.1"/>
    <property type="molecule type" value="Genomic_DNA"/>
</dbReference>
<evidence type="ECO:0000313" key="3">
    <source>
        <dbReference type="EMBL" id="CAD8084983.1"/>
    </source>
</evidence>
<feature type="transmembrane region" description="Helical" evidence="1">
    <location>
        <begin position="414"/>
        <end position="434"/>
    </location>
</feature>
<dbReference type="InterPro" id="IPR000008">
    <property type="entry name" value="C2_dom"/>
</dbReference>
<feature type="transmembrane region" description="Helical" evidence="1">
    <location>
        <begin position="345"/>
        <end position="362"/>
    </location>
</feature>
<keyword evidence="4" id="KW-1185">Reference proteome</keyword>
<dbReference type="OrthoDB" id="298366at2759"/>
<keyword evidence="1" id="KW-0472">Membrane</keyword>
<name>A0A8S1N5L8_9CILI</name>
<gene>
    <name evidence="3" type="ORF">PSON_ATCC_30995.1.T0470280</name>
</gene>
<evidence type="ECO:0000259" key="2">
    <source>
        <dbReference type="PROSITE" id="PS50004"/>
    </source>
</evidence>
<sequence>MNQGEIMKNMDNVFKQLTNNFNELISREQLLRFLDQKCTQLYDRIIFEQLYSRMPKGINGYVSVMDFKNIVLQAYQTLTSKINQSSTLMDQKKNELNQISIKLKQLTNTERYNNYNISLQSTLTIQILDGIVEFPGNSLVFIKIGCDEIIYQTKYVNRNSPQWGDTFTFPIQSGQEEIWLAIMDEESAKNKQIGGQVQLQLKEFYDQKIHQEELIFMNELNTVRSAVVKVSIQWIHSQTKYLEQEILETQQQIQELKFDIDEYNNDINAIFQPFQQQNTIDPLYQLEQSQKQQLSVNQIYSTQQNYSVEPPKQNTEITPNQWLRISLILTLMFLVSTIAESFIKTQFLDFLILFYSLWFYMNNFELQSLLHIKIMTFMYILSIIYDGFWLFIYFKPYLKNEVKYDHQEDTFHQYTVVLCILVLIEKLFIILSYFKLYLKSPNARQNIFDEQYEICFGSYYQNKLAESQKQAQYSSKVIRQGTPNIKYVYPLQQQSQSQRQKYSIRYVQ</sequence>
<feature type="domain" description="C2" evidence="2">
    <location>
        <begin position="102"/>
        <end position="214"/>
    </location>
</feature>
<keyword evidence="1" id="KW-1133">Transmembrane helix</keyword>
<dbReference type="Pfam" id="PF00168">
    <property type="entry name" value="C2"/>
    <property type="match status" value="1"/>
</dbReference>
<proteinExistence type="predicted"/>
<feature type="transmembrane region" description="Helical" evidence="1">
    <location>
        <begin position="374"/>
        <end position="394"/>
    </location>
</feature>
<dbReference type="PROSITE" id="PS50004">
    <property type="entry name" value="C2"/>
    <property type="match status" value="1"/>
</dbReference>
<dbReference type="CDD" id="cd00030">
    <property type="entry name" value="C2"/>
    <property type="match status" value="1"/>
</dbReference>
<dbReference type="Proteomes" id="UP000692954">
    <property type="component" value="Unassembled WGS sequence"/>
</dbReference>
<comment type="caution">
    <text evidence="3">The sequence shown here is derived from an EMBL/GenBank/DDBJ whole genome shotgun (WGS) entry which is preliminary data.</text>
</comment>
<accession>A0A8S1N5L8</accession>
<keyword evidence="1" id="KW-0812">Transmembrane</keyword>
<evidence type="ECO:0000256" key="1">
    <source>
        <dbReference type="SAM" id="Phobius"/>
    </source>
</evidence>
<reference evidence="3" key="1">
    <citation type="submission" date="2021-01" db="EMBL/GenBank/DDBJ databases">
        <authorList>
            <consortium name="Genoscope - CEA"/>
            <person name="William W."/>
        </authorList>
    </citation>
    <scope>NUCLEOTIDE SEQUENCE</scope>
</reference>